<protein>
    <submittedName>
        <fullName evidence="2">Uncharacterized protein</fullName>
    </submittedName>
</protein>
<dbReference type="Proteomes" id="UP001257060">
    <property type="component" value="Unassembled WGS sequence"/>
</dbReference>
<dbReference type="InterPro" id="IPR006311">
    <property type="entry name" value="TAT_signal"/>
</dbReference>
<evidence type="ECO:0000313" key="3">
    <source>
        <dbReference type="Proteomes" id="UP001257060"/>
    </source>
</evidence>
<dbReference type="EMBL" id="JAMQOP010000002">
    <property type="protein sequence ID" value="MDS0299128.1"/>
    <property type="molecule type" value="Genomic_DNA"/>
</dbReference>
<gene>
    <name evidence="2" type="ORF">NDI76_10265</name>
</gene>
<reference evidence="2 3" key="1">
    <citation type="submission" date="2022-06" db="EMBL/GenBank/DDBJ databases">
        <title>Halogeometricum sp. a new haloarchaeum isolate from saline soil.</title>
        <authorList>
            <person name="Strakova D."/>
            <person name="Galisteo C."/>
            <person name="Sanchez-Porro C."/>
            <person name="Ventosa A."/>
        </authorList>
    </citation>
    <scope>NUCLEOTIDE SEQUENCE [LARGE SCALE GENOMIC DNA]</scope>
    <source>
        <strain evidence="2 3">S1BR25-6</strain>
    </source>
</reference>
<evidence type="ECO:0000256" key="1">
    <source>
        <dbReference type="SAM" id="MobiDB-lite"/>
    </source>
</evidence>
<feature type="compositionally biased region" description="Low complexity" evidence="1">
    <location>
        <begin position="18"/>
        <end position="27"/>
    </location>
</feature>
<dbReference type="RefSeq" id="WP_310923990.1">
    <property type="nucleotide sequence ID" value="NZ_JAMQOP010000002.1"/>
</dbReference>
<proteinExistence type="predicted"/>
<accession>A0ABU2GFQ8</accession>
<name>A0ABU2GFQ8_9EURY</name>
<organism evidence="2 3">
    <name type="scientific">Halogeometricum salsisoli</name>
    <dbReference type="NCBI Taxonomy" id="2950536"/>
    <lineage>
        <taxon>Archaea</taxon>
        <taxon>Methanobacteriati</taxon>
        <taxon>Methanobacteriota</taxon>
        <taxon>Stenosarchaea group</taxon>
        <taxon>Halobacteria</taxon>
        <taxon>Halobacteriales</taxon>
        <taxon>Haloferacaceae</taxon>
        <taxon>Halogeometricum</taxon>
    </lineage>
</organism>
<feature type="compositionally biased region" description="Low complexity" evidence="1">
    <location>
        <begin position="63"/>
        <end position="74"/>
    </location>
</feature>
<sequence>MSTRRRFLAAFALATAGLAGCTDAPDVGTDDDDPGQVGGTPSPDRGTGRVGSETDTATDRETTTATTTDETTANGTGGATESRTSATSPQGELDLREANVVGVTVEAAGDGAYRFDVTLIHDDDGEDGYADRWVVEGLDGKELGRRELAHAHGTREFTRSTTVSVPRGVTCVVVRGHDRTHGYGGSVVLANVESGETVLLRQGTDPVANDRLAASCP</sequence>
<keyword evidence="3" id="KW-1185">Reference proteome</keyword>
<evidence type="ECO:0000313" key="2">
    <source>
        <dbReference type="EMBL" id="MDS0299128.1"/>
    </source>
</evidence>
<dbReference type="PROSITE" id="PS51257">
    <property type="entry name" value="PROKAR_LIPOPROTEIN"/>
    <property type="match status" value="1"/>
</dbReference>
<dbReference type="PROSITE" id="PS51318">
    <property type="entry name" value="TAT"/>
    <property type="match status" value="1"/>
</dbReference>
<comment type="caution">
    <text evidence="2">The sequence shown here is derived from an EMBL/GenBank/DDBJ whole genome shotgun (WGS) entry which is preliminary data.</text>
</comment>
<feature type="region of interest" description="Disordered" evidence="1">
    <location>
        <begin position="18"/>
        <end position="92"/>
    </location>
</feature>